<accession>A0ABV1KV58</accession>
<gene>
    <name evidence="1" type="ORF">QJS35_15030</name>
</gene>
<sequence>MKELACNCGHVVKDENPHAVEARMWHHAIHDHSDMLKSMSEDQIVGWLTETHKTLGLQA</sequence>
<protein>
    <recommendedName>
        <fullName evidence="3">DUF1059 domain-containing protein</fullName>
    </recommendedName>
</protein>
<dbReference type="RefSeq" id="WP_232186122.1">
    <property type="nucleotide sequence ID" value="NZ_JAIOAP010000007.1"/>
</dbReference>
<name>A0ABV1KV58_9BACL</name>
<dbReference type="EMBL" id="JASKHM010000008">
    <property type="protein sequence ID" value="MEQ4483707.1"/>
    <property type="molecule type" value="Genomic_DNA"/>
</dbReference>
<comment type="caution">
    <text evidence="1">The sequence shown here is derived from an EMBL/GenBank/DDBJ whole genome shotgun (WGS) entry which is preliminary data.</text>
</comment>
<evidence type="ECO:0000313" key="1">
    <source>
        <dbReference type="EMBL" id="MEQ4483707.1"/>
    </source>
</evidence>
<evidence type="ECO:0008006" key="3">
    <source>
        <dbReference type="Google" id="ProtNLM"/>
    </source>
</evidence>
<proteinExistence type="predicted"/>
<dbReference type="Proteomes" id="UP001493487">
    <property type="component" value="Unassembled WGS sequence"/>
</dbReference>
<keyword evidence="2" id="KW-1185">Reference proteome</keyword>
<evidence type="ECO:0000313" key="2">
    <source>
        <dbReference type="Proteomes" id="UP001493487"/>
    </source>
</evidence>
<reference evidence="1 2" key="1">
    <citation type="journal article" date="2023" name="Genome Announc.">
        <title>Pan-Genome Analyses of the Genus Cohnella and Proposal of the Novel Species Cohnella silvisoli sp. nov., Isolated from Forest Soil.</title>
        <authorList>
            <person name="Wang C."/>
            <person name="Mao L."/>
            <person name="Bao G."/>
            <person name="Zhu H."/>
        </authorList>
    </citation>
    <scope>NUCLEOTIDE SEQUENCE [LARGE SCALE GENOMIC DNA]</scope>
    <source>
        <strain evidence="1 2">NL03-T5-1</strain>
    </source>
</reference>
<organism evidence="1 2">
    <name type="scientific">Cohnella silvisoli</name>
    <dbReference type="NCBI Taxonomy" id="2873699"/>
    <lineage>
        <taxon>Bacteria</taxon>
        <taxon>Bacillati</taxon>
        <taxon>Bacillota</taxon>
        <taxon>Bacilli</taxon>
        <taxon>Bacillales</taxon>
        <taxon>Paenibacillaceae</taxon>
        <taxon>Cohnella</taxon>
    </lineage>
</organism>